<dbReference type="RefSeq" id="WP_166310923.1">
    <property type="nucleotide sequence ID" value="NZ_CAWPIB010000086.1"/>
</dbReference>
<keyword evidence="1" id="KW-0732">Signal</keyword>
<dbReference type="AlphaFoldDB" id="A0A7X5QI49"/>
<comment type="caution">
    <text evidence="3">The sequence shown here is derived from an EMBL/GenBank/DDBJ whole genome shotgun (WGS) entry which is preliminary data.</text>
</comment>
<dbReference type="EMBL" id="PUJW01000086">
    <property type="protein sequence ID" value="NHB94781.1"/>
    <property type="molecule type" value="Genomic_DNA"/>
</dbReference>
<dbReference type="Gene3D" id="2.160.20.10">
    <property type="entry name" value="Single-stranded right-handed beta-helix, Pectin lyase-like"/>
    <property type="match status" value="1"/>
</dbReference>
<feature type="non-terminal residue" evidence="3">
    <location>
        <position position="217"/>
    </location>
</feature>
<feature type="signal peptide" evidence="1">
    <location>
        <begin position="1"/>
        <end position="30"/>
    </location>
</feature>
<dbReference type="SMART" id="SM00912">
    <property type="entry name" value="Haemagg_act"/>
    <property type="match status" value="1"/>
</dbReference>
<organism evidence="3 4">
    <name type="scientific">Photorhabdus cinerea</name>
    <dbReference type="NCBI Taxonomy" id="471575"/>
    <lineage>
        <taxon>Bacteria</taxon>
        <taxon>Pseudomonadati</taxon>
        <taxon>Pseudomonadota</taxon>
        <taxon>Gammaproteobacteria</taxon>
        <taxon>Enterobacterales</taxon>
        <taxon>Morganellaceae</taxon>
        <taxon>Photorhabdus</taxon>
    </lineage>
</organism>
<protein>
    <submittedName>
        <fullName evidence="3">Hemagglutinin</fullName>
    </submittedName>
</protein>
<evidence type="ECO:0000313" key="4">
    <source>
        <dbReference type="Proteomes" id="UP000591844"/>
    </source>
</evidence>
<evidence type="ECO:0000256" key="1">
    <source>
        <dbReference type="SAM" id="SignalP"/>
    </source>
</evidence>
<dbReference type="InterPro" id="IPR011050">
    <property type="entry name" value="Pectin_lyase_fold/virulence"/>
</dbReference>
<gene>
    <name evidence="3" type="ORF">C5469_22760</name>
</gene>
<feature type="chain" id="PRO_5030630153" evidence="1">
    <location>
        <begin position="31"/>
        <end position="217"/>
    </location>
</feature>
<reference evidence="3 4" key="1">
    <citation type="submission" date="2018-02" db="EMBL/GenBank/DDBJ databases">
        <authorList>
            <person name="Machado R.A."/>
        </authorList>
    </citation>
    <scope>NUCLEOTIDE SEQUENCE [LARGE SCALE GENOMIC DNA]</scope>
    <source>
        <strain evidence="3 4">DSM 19724</strain>
    </source>
</reference>
<name>A0A7X5QI49_9GAMM</name>
<evidence type="ECO:0000259" key="2">
    <source>
        <dbReference type="SMART" id="SM00912"/>
    </source>
</evidence>
<accession>A0A7X5QI49</accession>
<evidence type="ECO:0000313" key="3">
    <source>
        <dbReference type="EMBL" id="NHB94781.1"/>
    </source>
</evidence>
<dbReference type="SUPFAM" id="SSF51126">
    <property type="entry name" value="Pectin lyase-like"/>
    <property type="match status" value="1"/>
</dbReference>
<dbReference type="NCBIfam" id="TIGR01901">
    <property type="entry name" value="adhes_NPXG"/>
    <property type="match status" value="1"/>
</dbReference>
<dbReference type="Proteomes" id="UP000591844">
    <property type="component" value="Unassembled WGS sequence"/>
</dbReference>
<sequence>MNKRNDSVVRATSYLLIYLTAIQPLHPAMAAGITPDNNQTQVQNQGNVPVVNIATPNDMGISHNTYKEFNVATQGAVLNNATQAAQSQLAGQLNANPNLKEKPAELIINEVTGSGRSDLQGQLEMVGNKANVMIANPNGITCDGCGFINTSGTTLTTGKPQFDKQGALEALEVKQGQITIGDKGLDGKATDYVDILSRATELNGKIQANTLSLTQGA</sequence>
<feature type="domain" description="Filamentous haemagglutinin FhaB/tRNA nuclease CdiA-like TPS" evidence="2">
    <location>
        <begin position="45"/>
        <end position="165"/>
    </location>
</feature>
<proteinExistence type="predicted"/>
<dbReference type="InterPro" id="IPR012334">
    <property type="entry name" value="Pectin_lyas_fold"/>
</dbReference>
<dbReference type="Pfam" id="PF05860">
    <property type="entry name" value="TPS"/>
    <property type="match status" value="1"/>
</dbReference>
<dbReference type="InterPro" id="IPR008638">
    <property type="entry name" value="FhaB/CdiA-like_TPS"/>
</dbReference>
<keyword evidence="4" id="KW-1185">Reference proteome</keyword>